<gene>
    <name evidence="2" type="ORF">CUNI_LOCUS4382</name>
</gene>
<feature type="region of interest" description="Disordered" evidence="1">
    <location>
        <begin position="54"/>
        <end position="131"/>
    </location>
</feature>
<comment type="caution">
    <text evidence="2">The sequence shown here is derived from an EMBL/GenBank/DDBJ whole genome shotgun (WGS) entry which is preliminary data.</text>
</comment>
<dbReference type="AlphaFoldDB" id="A0A8S3YNY5"/>
<evidence type="ECO:0000256" key="1">
    <source>
        <dbReference type="SAM" id="MobiDB-lite"/>
    </source>
</evidence>
<accession>A0A8S3YNY5</accession>
<feature type="compositionally biased region" description="Basic and acidic residues" evidence="1">
    <location>
        <begin position="454"/>
        <end position="469"/>
    </location>
</feature>
<evidence type="ECO:0000313" key="2">
    <source>
        <dbReference type="EMBL" id="CAG5118824.1"/>
    </source>
</evidence>
<feature type="compositionally biased region" description="Polar residues" evidence="1">
    <location>
        <begin position="416"/>
        <end position="437"/>
    </location>
</feature>
<protein>
    <submittedName>
        <fullName evidence="2">Uncharacterized protein</fullName>
    </submittedName>
</protein>
<dbReference type="EMBL" id="CAJHNH020000613">
    <property type="protein sequence ID" value="CAG5118824.1"/>
    <property type="molecule type" value="Genomic_DNA"/>
</dbReference>
<feature type="compositionally biased region" description="Polar residues" evidence="1">
    <location>
        <begin position="225"/>
        <end position="240"/>
    </location>
</feature>
<feature type="compositionally biased region" description="Polar residues" evidence="1">
    <location>
        <begin position="119"/>
        <end position="130"/>
    </location>
</feature>
<reference evidence="2" key="1">
    <citation type="submission" date="2021-04" db="EMBL/GenBank/DDBJ databases">
        <authorList>
            <consortium name="Molecular Ecology Group"/>
        </authorList>
    </citation>
    <scope>NUCLEOTIDE SEQUENCE</scope>
</reference>
<proteinExistence type="predicted"/>
<dbReference type="OrthoDB" id="10072562at2759"/>
<sequence length="497" mass="54728">MFEASIDHNNGSSEECKISYSRSEPEVKRCRSLPCRMTPDYLKHELQRYYLNAPIVSRQDNPPVFSSDETADDTNELRGSPYKSGVGGHVTSERNGEENSSSGSDTPESCYIDVEDDTAPSSPLNLSTNDNECHDSKNDIIDDISNSSPISQKKITAIFPKSDETVFHTEPCKNKTDSPIGHISANEISQEKKTNFSIDAILRPDFGVIRSAVQTEDHPHHLNLQAASPHNNPRTKSSAFTPVDLSTRSRSDSLSSPSCSSSSPSPPLSTSSPSPLLKSESKHSGLYSKHYIGQENILLASKLFPEPTKHFHNFLNAHIPFINPLHANGVKTFPFIYSSQNGLSSRLPSIHNSTPTEYRTKPEHEKPTSKFLSRSFYPFAGESNTMLKMSAQQEGHIKTDSGQAFHVLGQNKHRQNSINSLPPSKTEKNQNTNSQSKLAMGVKSSKMTSANCKVELKQEKAGHGDDKAGDSAGNSSNDNALWPAWVFCTRYSDRPSS</sequence>
<organism evidence="2 3">
    <name type="scientific">Candidula unifasciata</name>
    <dbReference type="NCBI Taxonomy" id="100452"/>
    <lineage>
        <taxon>Eukaryota</taxon>
        <taxon>Metazoa</taxon>
        <taxon>Spiralia</taxon>
        <taxon>Lophotrochozoa</taxon>
        <taxon>Mollusca</taxon>
        <taxon>Gastropoda</taxon>
        <taxon>Heterobranchia</taxon>
        <taxon>Euthyneura</taxon>
        <taxon>Panpulmonata</taxon>
        <taxon>Eupulmonata</taxon>
        <taxon>Stylommatophora</taxon>
        <taxon>Helicina</taxon>
        <taxon>Helicoidea</taxon>
        <taxon>Geomitridae</taxon>
        <taxon>Candidula</taxon>
    </lineage>
</organism>
<feature type="compositionally biased region" description="Low complexity" evidence="1">
    <location>
        <begin position="245"/>
        <end position="278"/>
    </location>
</feature>
<dbReference type="Proteomes" id="UP000678393">
    <property type="component" value="Unassembled WGS sequence"/>
</dbReference>
<feature type="region of interest" description="Disordered" evidence="1">
    <location>
        <begin position="412"/>
        <end position="479"/>
    </location>
</feature>
<feature type="region of interest" description="Disordered" evidence="1">
    <location>
        <begin position="223"/>
        <end position="281"/>
    </location>
</feature>
<feature type="non-terminal residue" evidence="2">
    <location>
        <position position="497"/>
    </location>
</feature>
<evidence type="ECO:0000313" key="3">
    <source>
        <dbReference type="Proteomes" id="UP000678393"/>
    </source>
</evidence>
<feature type="region of interest" description="Disordered" evidence="1">
    <location>
        <begin position="1"/>
        <end position="26"/>
    </location>
</feature>
<name>A0A8S3YNY5_9EUPU</name>
<keyword evidence="3" id="KW-1185">Reference proteome</keyword>